<dbReference type="EMBL" id="CAIIXF020000010">
    <property type="protein sequence ID" value="CAH1795980.1"/>
    <property type="molecule type" value="Genomic_DNA"/>
</dbReference>
<evidence type="ECO:0000313" key="5">
    <source>
        <dbReference type="Proteomes" id="UP000749559"/>
    </source>
</evidence>
<dbReference type="InterPro" id="IPR004153">
    <property type="entry name" value="CXCXC_repeat"/>
</dbReference>
<name>A0A8J1TZM8_OWEFU</name>
<keyword evidence="3" id="KW-0732">Signal</keyword>
<keyword evidence="5" id="KW-1185">Reference proteome</keyword>
<dbReference type="InterPro" id="IPR001283">
    <property type="entry name" value="CRISP-related"/>
</dbReference>
<dbReference type="Pfam" id="PF03128">
    <property type="entry name" value="CXCXC"/>
    <property type="match status" value="1"/>
</dbReference>
<evidence type="ECO:0000256" key="1">
    <source>
        <dbReference type="ARBA" id="ARBA00004613"/>
    </source>
</evidence>
<dbReference type="AlphaFoldDB" id="A0A8J1TZM8"/>
<accession>A0A8J1TZM8</accession>
<dbReference type="PANTHER" id="PTHR10334">
    <property type="entry name" value="CYSTEINE-RICH SECRETORY PROTEIN-RELATED"/>
    <property type="match status" value="1"/>
</dbReference>
<comment type="caution">
    <text evidence="4">The sequence shown here is derived from an EMBL/GenBank/DDBJ whole genome shotgun (WGS) entry which is preliminary data.</text>
</comment>
<dbReference type="OrthoDB" id="10026604at2759"/>
<dbReference type="Proteomes" id="UP000749559">
    <property type="component" value="Unassembled WGS sequence"/>
</dbReference>
<dbReference type="CDD" id="cd05380">
    <property type="entry name" value="CAP_euk"/>
    <property type="match status" value="1"/>
</dbReference>
<evidence type="ECO:0000256" key="3">
    <source>
        <dbReference type="ARBA" id="ARBA00022729"/>
    </source>
</evidence>
<sequence>MELYYGIQLLLLVVSNVMDVCTYNTQDAISVKQILRQHNKYRRRLKASNVLKMTWNNTLADEAAKWVGNCSNIDATYRSAKKDNLVPLIGMNAGAAKYRTVSSFLKTWYRQKANYSSRWNGCLPNSKCLAYKQMVFANVNSAGCALQSCKIASTEINFFACAYSPGVIDVQERLAEKGKPCTKCPPKAGFCQHDLCVPCSAEKPSKCDCRKRTCSSSFGTGYFDKETCSCVCKYGAGPNCDERCENKADHLYVDSLNLICEDDVVDCEQDVYKKYCALRCNQCRAMPRN</sequence>
<dbReference type="Gene3D" id="3.40.33.10">
    <property type="entry name" value="CAP"/>
    <property type="match status" value="1"/>
</dbReference>
<evidence type="ECO:0000313" key="4">
    <source>
        <dbReference type="EMBL" id="CAH1795980.1"/>
    </source>
</evidence>
<proteinExistence type="predicted"/>
<comment type="subcellular location">
    <subcellularLocation>
        <location evidence="1">Secreted</location>
    </subcellularLocation>
</comment>
<dbReference type="Pfam" id="PF00188">
    <property type="entry name" value="CAP"/>
    <property type="match status" value="1"/>
</dbReference>
<keyword evidence="2" id="KW-0964">Secreted</keyword>
<reference evidence="4" key="1">
    <citation type="submission" date="2022-03" db="EMBL/GenBank/DDBJ databases">
        <authorList>
            <person name="Martin C."/>
        </authorList>
    </citation>
    <scope>NUCLEOTIDE SEQUENCE</scope>
</reference>
<dbReference type="InterPro" id="IPR014044">
    <property type="entry name" value="CAP_dom"/>
</dbReference>
<dbReference type="InterPro" id="IPR035940">
    <property type="entry name" value="CAP_sf"/>
</dbReference>
<protein>
    <submittedName>
        <fullName evidence="4">Uncharacterized protein</fullName>
    </submittedName>
</protein>
<dbReference type="GO" id="GO:0005576">
    <property type="term" value="C:extracellular region"/>
    <property type="evidence" value="ECO:0007669"/>
    <property type="project" value="UniProtKB-SubCell"/>
</dbReference>
<dbReference type="SUPFAM" id="SSF55797">
    <property type="entry name" value="PR-1-like"/>
    <property type="match status" value="1"/>
</dbReference>
<organism evidence="4 5">
    <name type="scientific">Owenia fusiformis</name>
    <name type="common">Polychaete worm</name>
    <dbReference type="NCBI Taxonomy" id="6347"/>
    <lineage>
        <taxon>Eukaryota</taxon>
        <taxon>Metazoa</taxon>
        <taxon>Spiralia</taxon>
        <taxon>Lophotrochozoa</taxon>
        <taxon>Annelida</taxon>
        <taxon>Polychaeta</taxon>
        <taxon>Sedentaria</taxon>
        <taxon>Canalipalpata</taxon>
        <taxon>Sabellida</taxon>
        <taxon>Oweniida</taxon>
        <taxon>Oweniidae</taxon>
        <taxon>Owenia</taxon>
    </lineage>
</organism>
<evidence type="ECO:0000256" key="2">
    <source>
        <dbReference type="ARBA" id="ARBA00022525"/>
    </source>
</evidence>
<gene>
    <name evidence="4" type="ORF">OFUS_LOCUS20443</name>
</gene>
<dbReference type="SMART" id="SM00198">
    <property type="entry name" value="SCP"/>
    <property type="match status" value="1"/>
</dbReference>